<keyword evidence="3" id="KW-1185">Reference proteome</keyword>
<proteinExistence type="predicted"/>
<dbReference type="PANTHER" id="PTHR36405">
    <property type="entry name" value="BNAA10G09140D PROTEIN"/>
    <property type="match status" value="1"/>
</dbReference>
<sequence length="169" mass="18347">MDPMMEGGGGGSIMVGTTDTIGALMARELESIQCAKQKTPASTSIKTSPKPTIPVSVSCGMSGKWVQPRTSSSSGARTNRNINGDSHKGPRHEQRRLHKEQQSAHRVPILGSDDISLYRSSNRKNYTRKKGPYVVEVVDITCGTPDGSWDSPISNRLKKLSFSRLSDTT</sequence>
<dbReference type="EMBL" id="JBAMMX010000022">
    <property type="protein sequence ID" value="KAK6918877.1"/>
    <property type="molecule type" value="Genomic_DNA"/>
</dbReference>
<evidence type="ECO:0000313" key="2">
    <source>
        <dbReference type="EMBL" id="KAK6918877.1"/>
    </source>
</evidence>
<evidence type="ECO:0000313" key="3">
    <source>
        <dbReference type="Proteomes" id="UP001370490"/>
    </source>
</evidence>
<feature type="compositionally biased region" description="Polar residues" evidence="1">
    <location>
        <begin position="35"/>
        <end position="50"/>
    </location>
</feature>
<comment type="caution">
    <text evidence="2">The sequence shown here is derived from an EMBL/GenBank/DDBJ whole genome shotgun (WGS) entry which is preliminary data.</text>
</comment>
<dbReference type="AlphaFoldDB" id="A0AAN8UXU5"/>
<dbReference type="PANTHER" id="PTHR36405:SF1">
    <property type="entry name" value="OS07G0520600 PROTEIN"/>
    <property type="match status" value="1"/>
</dbReference>
<reference evidence="2 3" key="1">
    <citation type="submission" date="2023-12" db="EMBL/GenBank/DDBJ databases">
        <title>A high-quality genome assembly for Dillenia turbinata (Dilleniales).</title>
        <authorList>
            <person name="Chanderbali A."/>
        </authorList>
    </citation>
    <scope>NUCLEOTIDE SEQUENCE [LARGE SCALE GENOMIC DNA]</scope>
    <source>
        <strain evidence="2">LSX21</strain>
        <tissue evidence="2">Leaf</tissue>
    </source>
</reference>
<name>A0AAN8UXU5_9MAGN</name>
<gene>
    <name evidence="2" type="ORF">RJ641_017299</name>
</gene>
<feature type="region of interest" description="Disordered" evidence="1">
    <location>
        <begin position="35"/>
        <end position="109"/>
    </location>
</feature>
<accession>A0AAN8UXU5</accession>
<organism evidence="2 3">
    <name type="scientific">Dillenia turbinata</name>
    <dbReference type="NCBI Taxonomy" id="194707"/>
    <lineage>
        <taxon>Eukaryota</taxon>
        <taxon>Viridiplantae</taxon>
        <taxon>Streptophyta</taxon>
        <taxon>Embryophyta</taxon>
        <taxon>Tracheophyta</taxon>
        <taxon>Spermatophyta</taxon>
        <taxon>Magnoliopsida</taxon>
        <taxon>eudicotyledons</taxon>
        <taxon>Gunneridae</taxon>
        <taxon>Pentapetalae</taxon>
        <taxon>Dilleniales</taxon>
        <taxon>Dilleniaceae</taxon>
        <taxon>Dillenia</taxon>
    </lineage>
</organism>
<evidence type="ECO:0000256" key="1">
    <source>
        <dbReference type="SAM" id="MobiDB-lite"/>
    </source>
</evidence>
<feature type="compositionally biased region" description="Polar residues" evidence="1">
    <location>
        <begin position="68"/>
        <end position="84"/>
    </location>
</feature>
<dbReference type="Proteomes" id="UP001370490">
    <property type="component" value="Unassembled WGS sequence"/>
</dbReference>
<protein>
    <submittedName>
        <fullName evidence="2">Uncharacterized protein</fullName>
    </submittedName>
</protein>